<comment type="caution">
    <text evidence="1">The sequence shown here is derived from an EMBL/GenBank/DDBJ whole genome shotgun (WGS) entry which is preliminary data.</text>
</comment>
<dbReference type="EMBL" id="CM046391">
    <property type="protein sequence ID" value="KAI8559151.1"/>
    <property type="molecule type" value="Genomic_DNA"/>
</dbReference>
<proteinExistence type="predicted"/>
<name>A0ACC0P0S9_RHOML</name>
<gene>
    <name evidence="1" type="ORF">RHMOL_Rhmol04G0151000</name>
</gene>
<reference evidence="1" key="1">
    <citation type="submission" date="2022-02" db="EMBL/GenBank/DDBJ databases">
        <title>Plant Genome Project.</title>
        <authorList>
            <person name="Zhang R.-G."/>
        </authorList>
    </citation>
    <scope>NUCLEOTIDE SEQUENCE</scope>
    <source>
        <strain evidence="1">AT1</strain>
    </source>
</reference>
<evidence type="ECO:0000313" key="1">
    <source>
        <dbReference type="EMBL" id="KAI8559151.1"/>
    </source>
</evidence>
<protein>
    <submittedName>
        <fullName evidence="1">Uncharacterized protein</fullName>
    </submittedName>
</protein>
<organism evidence="1 2">
    <name type="scientific">Rhododendron molle</name>
    <name type="common">Chinese azalea</name>
    <name type="synonym">Azalea mollis</name>
    <dbReference type="NCBI Taxonomy" id="49168"/>
    <lineage>
        <taxon>Eukaryota</taxon>
        <taxon>Viridiplantae</taxon>
        <taxon>Streptophyta</taxon>
        <taxon>Embryophyta</taxon>
        <taxon>Tracheophyta</taxon>
        <taxon>Spermatophyta</taxon>
        <taxon>Magnoliopsida</taxon>
        <taxon>eudicotyledons</taxon>
        <taxon>Gunneridae</taxon>
        <taxon>Pentapetalae</taxon>
        <taxon>asterids</taxon>
        <taxon>Ericales</taxon>
        <taxon>Ericaceae</taxon>
        <taxon>Ericoideae</taxon>
        <taxon>Rhodoreae</taxon>
        <taxon>Rhododendron</taxon>
    </lineage>
</organism>
<dbReference type="Proteomes" id="UP001062846">
    <property type="component" value="Chromosome 4"/>
</dbReference>
<keyword evidence="2" id="KW-1185">Reference proteome</keyword>
<accession>A0ACC0P0S9</accession>
<sequence>MAVQDRVPTRSVLFSKNIIQEGQSILCPFCSLHLETPEHLFLHCQFSWDVWSLLIDWWHVCWVCPGSLINLFTWWKGSGFKNLEKYLWETTFHATIWSVWLARNEIVFNNVSWRVEDLGELIKTRVVMWVKVKFDIKVHSVKDFKGYLDGMRKEKV</sequence>
<evidence type="ECO:0000313" key="2">
    <source>
        <dbReference type="Proteomes" id="UP001062846"/>
    </source>
</evidence>